<comment type="subcellular location">
    <subcellularLocation>
        <location evidence="1">Membrane</location>
        <topology evidence="1">Multi-pass membrane protein</topology>
    </subcellularLocation>
</comment>
<feature type="transmembrane region" description="Helical" evidence="8">
    <location>
        <begin position="412"/>
        <end position="431"/>
    </location>
</feature>
<feature type="transmembrane region" description="Helical" evidence="8">
    <location>
        <begin position="293"/>
        <end position="311"/>
    </location>
</feature>
<dbReference type="AlphaFoldDB" id="F2UAP7"/>
<keyword evidence="5 8" id="KW-0472">Membrane</keyword>
<feature type="compositionally biased region" description="Low complexity" evidence="7">
    <location>
        <begin position="217"/>
        <end position="238"/>
    </location>
</feature>
<evidence type="ECO:0000313" key="11">
    <source>
        <dbReference type="EMBL" id="EGD73463.1"/>
    </source>
</evidence>
<keyword evidence="3" id="KW-0479">Metal-binding</keyword>
<dbReference type="EMBL" id="GL832966">
    <property type="protein sequence ID" value="EGD73463.1"/>
    <property type="molecule type" value="Genomic_DNA"/>
</dbReference>
<dbReference type="OrthoDB" id="446635at2759"/>
<feature type="compositionally biased region" description="Basic and acidic residues" evidence="7">
    <location>
        <begin position="241"/>
        <end position="251"/>
    </location>
</feature>
<feature type="signal peptide" evidence="9">
    <location>
        <begin position="1"/>
        <end position="27"/>
    </location>
</feature>
<dbReference type="GO" id="GO:0005789">
    <property type="term" value="C:endoplasmic reticulum membrane"/>
    <property type="evidence" value="ECO:0007669"/>
    <property type="project" value="TreeGrafter"/>
</dbReference>
<evidence type="ECO:0000256" key="1">
    <source>
        <dbReference type="ARBA" id="ARBA00004141"/>
    </source>
</evidence>
<evidence type="ECO:0000256" key="2">
    <source>
        <dbReference type="ARBA" id="ARBA00022692"/>
    </source>
</evidence>
<dbReference type="SUPFAM" id="SSF57850">
    <property type="entry name" value="RING/U-box"/>
    <property type="match status" value="1"/>
</dbReference>
<evidence type="ECO:0000256" key="7">
    <source>
        <dbReference type="SAM" id="MobiDB-lite"/>
    </source>
</evidence>
<keyword evidence="6" id="KW-0863">Zinc-finger</keyword>
<evidence type="ECO:0000256" key="9">
    <source>
        <dbReference type="SAM" id="SignalP"/>
    </source>
</evidence>
<dbReference type="GeneID" id="16074324"/>
<dbReference type="Pfam" id="PF13639">
    <property type="entry name" value="zf-RING_2"/>
    <property type="match status" value="1"/>
</dbReference>
<feature type="domain" description="RING-type" evidence="10">
    <location>
        <begin position="465"/>
        <end position="510"/>
    </location>
</feature>
<proteinExistence type="predicted"/>
<dbReference type="InterPro" id="IPR040176">
    <property type="entry name" value="RNF121/RNF175"/>
</dbReference>
<dbReference type="PANTHER" id="PTHR13407">
    <property type="entry name" value="RNF121 PROTEIN"/>
    <property type="match status" value="1"/>
</dbReference>
<feature type="transmembrane region" description="Helical" evidence="8">
    <location>
        <begin position="380"/>
        <end position="406"/>
    </location>
</feature>
<keyword evidence="12" id="KW-1185">Reference proteome</keyword>
<reference evidence="11" key="1">
    <citation type="submission" date="2009-08" db="EMBL/GenBank/DDBJ databases">
        <title>Annotation of Salpingoeca rosetta.</title>
        <authorList>
            <consortium name="The Broad Institute Genome Sequencing Platform"/>
            <person name="Russ C."/>
            <person name="Cuomo C."/>
            <person name="Burger G."/>
            <person name="Gray M.W."/>
            <person name="Holland P.W.H."/>
            <person name="King N."/>
            <person name="Lang F.B.F."/>
            <person name="Roger A.J."/>
            <person name="Ruiz-Trillo I."/>
            <person name="Young S.K."/>
            <person name="Zeng Q."/>
            <person name="Gargeya S."/>
            <person name="Alvarado L."/>
            <person name="Berlin A."/>
            <person name="Chapman S.B."/>
            <person name="Chen Z."/>
            <person name="Freedman E."/>
            <person name="Gellesch M."/>
            <person name="Goldberg J."/>
            <person name="Griggs A."/>
            <person name="Gujja S."/>
            <person name="Heilman E."/>
            <person name="Heiman D."/>
            <person name="Howarth C."/>
            <person name="Mehta T."/>
            <person name="Neiman D."/>
            <person name="Pearson M."/>
            <person name="Roberts A."/>
            <person name="Saif S."/>
            <person name="Shea T."/>
            <person name="Shenoy N."/>
            <person name="Sisk P."/>
            <person name="Stolte C."/>
            <person name="Sykes S."/>
            <person name="White J."/>
            <person name="Yandava C."/>
            <person name="Haas B."/>
            <person name="Nusbaum C."/>
            <person name="Birren B."/>
        </authorList>
    </citation>
    <scope>NUCLEOTIDE SEQUENCE [LARGE SCALE GENOMIC DNA]</scope>
    <source>
        <strain evidence="11">ATCC 50818</strain>
    </source>
</reference>
<feature type="compositionally biased region" description="Basic and acidic residues" evidence="7">
    <location>
        <begin position="75"/>
        <end position="110"/>
    </location>
</feature>
<dbReference type="GO" id="GO:0061630">
    <property type="term" value="F:ubiquitin protein ligase activity"/>
    <property type="evidence" value="ECO:0007669"/>
    <property type="project" value="TreeGrafter"/>
</dbReference>
<keyword evidence="9" id="KW-0732">Signal</keyword>
<evidence type="ECO:0000256" key="4">
    <source>
        <dbReference type="ARBA" id="ARBA00022989"/>
    </source>
</evidence>
<dbReference type="PROSITE" id="PS50089">
    <property type="entry name" value="ZF_RING_2"/>
    <property type="match status" value="1"/>
</dbReference>
<dbReference type="GO" id="GO:0000139">
    <property type="term" value="C:Golgi membrane"/>
    <property type="evidence" value="ECO:0007669"/>
    <property type="project" value="TreeGrafter"/>
</dbReference>
<evidence type="ECO:0000256" key="5">
    <source>
        <dbReference type="ARBA" id="ARBA00023136"/>
    </source>
</evidence>
<dbReference type="eggNOG" id="KOG1734">
    <property type="taxonomic scope" value="Eukaryota"/>
</dbReference>
<keyword evidence="6" id="KW-0862">Zinc</keyword>
<dbReference type="InterPro" id="IPR001841">
    <property type="entry name" value="Znf_RING"/>
</dbReference>
<feature type="transmembrane region" description="Helical" evidence="8">
    <location>
        <begin position="340"/>
        <end position="359"/>
    </location>
</feature>
<keyword evidence="2 8" id="KW-0812">Transmembrane</keyword>
<feature type="compositionally biased region" description="Acidic residues" evidence="7">
    <location>
        <begin position="162"/>
        <end position="173"/>
    </location>
</feature>
<dbReference type="KEGG" id="sre:PTSG_05166"/>
<dbReference type="GO" id="GO:0036503">
    <property type="term" value="P:ERAD pathway"/>
    <property type="evidence" value="ECO:0007669"/>
    <property type="project" value="TreeGrafter"/>
</dbReference>
<keyword evidence="4 8" id="KW-1133">Transmembrane helix</keyword>
<accession>F2UAP7</accession>
<feature type="transmembrane region" description="Helical" evidence="8">
    <location>
        <begin position="318"/>
        <end position="334"/>
    </location>
</feature>
<sequence>MVASSMSLSRLMWAALAALVVLGVVMQQTSVGLVVAQEQAAQPEPGAAVAQHQDEHAKPAAVDGNNVADIQRQQQDQRQEEAAVKEEQQQQREEEEAKHEEQQQEGKDEAQEQQQQQQQEPAAQQQQQEPAAQQQQQEPAAQQQQQEPAAQQQQQEPAAQQEQEEQPAQEEQAEQAANAQKEEAPTQPLQQQEKPSQEHKNTEAPAQEDKNTEAPAQADVQQQQQQQQQLQQPNEIQQPKAEPRQRGDKAPPRPRRPLTPEEEERKKRIEERRAAQEKFEKEHAGHEKMHFEMFLLLIGTLIAAQIVLNMWRRYHFNSYQAVTLVGLWVFPFYFAVRHEILHLLLSWTAFTIATGYIAFKATRPQIGVRTPRLVYTYFYFVIKLTSIVAVVGYFIAILDFVIGHLLPQPANTTLMALGFSGMFYGLYYGVMSRDFADICARRMATNIGYYSATGFPRKQLTGNTCAVCGDRVRTDGSEKRAQLDCGHTFHEFCIRGWCIVGKKQTCPYCKEKVDLARQFPSPWSRTDVTYAQLLDILRYFVVWYPVIINVVQAEYYTLGLK</sequence>
<gene>
    <name evidence="11" type="ORF">PTSG_05166</name>
</gene>
<protein>
    <recommendedName>
        <fullName evidence="10">RING-type domain-containing protein</fullName>
    </recommendedName>
</protein>
<dbReference type="RefSeq" id="XP_004993745.1">
    <property type="nucleotide sequence ID" value="XM_004993688.1"/>
</dbReference>
<dbReference type="Proteomes" id="UP000007799">
    <property type="component" value="Unassembled WGS sequence"/>
</dbReference>
<name>F2UAP7_SALR5</name>
<dbReference type="InterPro" id="IPR013083">
    <property type="entry name" value="Znf_RING/FYVE/PHD"/>
</dbReference>
<dbReference type="InParanoid" id="F2UAP7"/>
<dbReference type="SMART" id="SM00184">
    <property type="entry name" value="RING"/>
    <property type="match status" value="1"/>
</dbReference>
<dbReference type="GO" id="GO:0008270">
    <property type="term" value="F:zinc ion binding"/>
    <property type="evidence" value="ECO:0007669"/>
    <property type="project" value="UniProtKB-KW"/>
</dbReference>
<feature type="region of interest" description="Disordered" evidence="7">
    <location>
        <begin position="42"/>
        <end position="271"/>
    </location>
</feature>
<feature type="compositionally biased region" description="Low complexity" evidence="7">
    <location>
        <begin position="112"/>
        <end position="161"/>
    </location>
</feature>
<feature type="compositionally biased region" description="Basic and acidic residues" evidence="7">
    <location>
        <begin position="195"/>
        <end position="212"/>
    </location>
</feature>
<evidence type="ECO:0000256" key="6">
    <source>
        <dbReference type="PROSITE-ProRule" id="PRU00175"/>
    </source>
</evidence>
<evidence type="ECO:0000256" key="3">
    <source>
        <dbReference type="ARBA" id="ARBA00022723"/>
    </source>
</evidence>
<dbReference type="CDD" id="cd16475">
    <property type="entry name" value="RING-H2_RNF121-like"/>
    <property type="match status" value="1"/>
</dbReference>
<dbReference type="STRING" id="946362.F2UAP7"/>
<organism evidence="12">
    <name type="scientific">Salpingoeca rosetta (strain ATCC 50818 / BSB-021)</name>
    <dbReference type="NCBI Taxonomy" id="946362"/>
    <lineage>
        <taxon>Eukaryota</taxon>
        <taxon>Choanoflagellata</taxon>
        <taxon>Craspedida</taxon>
        <taxon>Salpingoecidae</taxon>
        <taxon>Salpingoeca</taxon>
    </lineage>
</organism>
<evidence type="ECO:0000313" key="12">
    <source>
        <dbReference type="Proteomes" id="UP000007799"/>
    </source>
</evidence>
<dbReference type="PANTHER" id="PTHR13407:SF0">
    <property type="entry name" value="FI05221P"/>
    <property type="match status" value="1"/>
</dbReference>
<evidence type="ECO:0000256" key="8">
    <source>
        <dbReference type="SAM" id="Phobius"/>
    </source>
</evidence>
<evidence type="ECO:0000259" key="10">
    <source>
        <dbReference type="PROSITE" id="PS50089"/>
    </source>
</evidence>
<feature type="compositionally biased region" description="Low complexity" evidence="7">
    <location>
        <begin position="42"/>
        <end position="51"/>
    </location>
</feature>
<feature type="chain" id="PRO_5003290469" description="RING-type domain-containing protein" evidence="9">
    <location>
        <begin position="28"/>
        <end position="561"/>
    </location>
</feature>
<dbReference type="Gene3D" id="3.30.40.10">
    <property type="entry name" value="Zinc/RING finger domain, C3HC4 (zinc finger)"/>
    <property type="match status" value="1"/>
</dbReference>
<dbReference type="FunCoup" id="F2UAP7">
    <property type="interactions" value="702"/>
</dbReference>